<dbReference type="AlphaFoldDB" id="A0A2S9JQC6"/>
<dbReference type="RefSeq" id="WP_105733611.1">
    <property type="nucleotide sequence ID" value="NZ_PVBT01000002.1"/>
</dbReference>
<proteinExistence type="predicted"/>
<evidence type="ECO:0000313" key="1">
    <source>
        <dbReference type="EMBL" id="PRD55381.1"/>
    </source>
</evidence>
<organism evidence="1 2">
    <name type="scientific">Phyllobacterium myrsinacearum</name>
    <dbReference type="NCBI Taxonomy" id="28101"/>
    <lineage>
        <taxon>Bacteria</taxon>
        <taxon>Pseudomonadati</taxon>
        <taxon>Pseudomonadota</taxon>
        <taxon>Alphaproteobacteria</taxon>
        <taxon>Hyphomicrobiales</taxon>
        <taxon>Phyllobacteriaceae</taxon>
        <taxon>Phyllobacterium</taxon>
    </lineage>
</organism>
<protein>
    <submittedName>
        <fullName evidence="1">Uncharacterized protein</fullName>
    </submittedName>
</protein>
<sequence>MAELDNDPELSKLARYLIHQSLPLAITTSGYNPTTRDLEMIEQALMARYGPDLASVSVREIDGFLHQRFKKMGESPNKRAIRRLIRIVTSKIKSRS</sequence>
<dbReference type="EMBL" id="PVBT01000002">
    <property type="protein sequence ID" value="PRD55381.1"/>
    <property type="molecule type" value="Genomic_DNA"/>
</dbReference>
<reference evidence="1 2" key="1">
    <citation type="submission" date="2018-02" db="EMBL/GenBank/DDBJ databases">
        <title>The draft genome of Phyllobacterium myrsinacearum DSM5892.</title>
        <authorList>
            <person name="Li L."/>
            <person name="Liu L."/>
            <person name="Zhang X."/>
            <person name="Wang T."/>
        </authorList>
    </citation>
    <scope>NUCLEOTIDE SEQUENCE [LARGE SCALE GENOMIC DNA]</scope>
    <source>
        <strain evidence="1 2">DSM 5892</strain>
    </source>
</reference>
<keyword evidence="2" id="KW-1185">Reference proteome</keyword>
<dbReference type="Proteomes" id="UP000238563">
    <property type="component" value="Unassembled WGS sequence"/>
</dbReference>
<name>A0A2S9JQC6_9HYPH</name>
<gene>
    <name evidence="1" type="ORF">C5750_09490</name>
</gene>
<evidence type="ECO:0000313" key="2">
    <source>
        <dbReference type="Proteomes" id="UP000238563"/>
    </source>
</evidence>
<dbReference type="OrthoDB" id="8466298at2"/>
<accession>A0A2S9JQC6</accession>
<comment type="caution">
    <text evidence="1">The sequence shown here is derived from an EMBL/GenBank/DDBJ whole genome shotgun (WGS) entry which is preliminary data.</text>
</comment>